<organism evidence="1 2">
    <name type="scientific">Tothia fuscella</name>
    <dbReference type="NCBI Taxonomy" id="1048955"/>
    <lineage>
        <taxon>Eukaryota</taxon>
        <taxon>Fungi</taxon>
        <taxon>Dikarya</taxon>
        <taxon>Ascomycota</taxon>
        <taxon>Pezizomycotina</taxon>
        <taxon>Dothideomycetes</taxon>
        <taxon>Pleosporomycetidae</taxon>
        <taxon>Venturiales</taxon>
        <taxon>Cylindrosympodiaceae</taxon>
        <taxon>Tothia</taxon>
    </lineage>
</organism>
<dbReference type="AlphaFoldDB" id="A0A9P4NGC4"/>
<dbReference type="PANTHER" id="PTHR40617:SF1">
    <property type="entry name" value="ATTH DOMAIN-CONTAINING PROTEIN-RELATED"/>
    <property type="match status" value="1"/>
</dbReference>
<evidence type="ECO:0000313" key="1">
    <source>
        <dbReference type="EMBL" id="KAF2420134.1"/>
    </source>
</evidence>
<reference evidence="1" key="1">
    <citation type="journal article" date="2020" name="Stud. Mycol.">
        <title>101 Dothideomycetes genomes: a test case for predicting lifestyles and emergence of pathogens.</title>
        <authorList>
            <person name="Haridas S."/>
            <person name="Albert R."/>
            <person name="Binder M."/>
            <person name="Bloem J."/>
            <person name="Labutti K."/>
            <person name="Salamov A."/>
            <person name="Andreopoulos B."/>
            <person name="Baker S."/>
            <person name="Barry K."/>
            <person name="Bills G."/>
            <person name="Bluhm B."/>
            <person name="Cannon C."/>
            <person name="Castanera R."/>
            <person name="Culley D."/>
            <person name="Daum C."/>
            <person name="Ezra D."/>
            <person name="Gonzalez J."/>
            <person name="Henrissat B."/>
            <person name="Kuo A."/>
            <person name="Liang C."/>
            <person name="Lipzen A."/>
            <person name="Lutzoni F."/>
            <person name="Magnuson J."/>
            <person name="Mondo S."/>
            <person name="Nolan M."/>
            <person name="Ohm R."/>
            <person name="Pangilinan J."/>
            <person name="Park H.-J."/>
            <person name="Ramirez L."/>
            <person name="Alfaro M."/>
            <person name="Sun H."/>
            <person name="Tritt A."/>
            <person name="Yoshinaga Y."/>
            <person name="Zwiers L.-H."/>
            <person name="Turgeon B."/>
            <person name="Goodwin S."/>
            <person name="Spatafora J."/>
            <person name="Crous P."/>
            <person name="Grigoriev I."/>
        </authorList>
    </citation>
    <scope>NUCLEOTIDE SEQUENCE</scope>
    <source>
        <strain evidence="1">CBS 130266</strain>
    </source>
</reference>
<dbReference type="InterPro" id="IPR053112">
    <property type="entry name" value="Fungal_Dehydratase/Hydratase"/>
</dbReference>
<protein>
    <recommendedName>
        <fullName evidence="3">AttH domain-containing protein</fullName>
    </recommendedName>
</protein>
<dbReference type="Gene3D" id="2.40.370.10">
    <property type="entry name" value="AttH-like domain"/>
    <property type="match status" value="2"/>
</dbReference>
<feature type="non-terminal residue" evidence="1">
    <location>
        <position position="1"/>
    </location>
</feature>
<dbReference type="Proteomes" id="UP000800235">
    <property type="component" value="Unassembled WGS sequence"/>
</dbReference>
<gene>
    <name evidence="1" type="ORF">EJ08DRAFT_598586</name>
</gene>
<evidence type="ECO:0008006" key="3">
    <source>
        <dbReference type="Google" id="ProtNLM"/>
    </source>
</evidence>
<name>A0A9P4NGC4_9PEZI</name>
<evidence type="ECO:0000313" key="2">
    <source>
        <dbReference type="Proteomes" id="UP000800235"/>
    </source>
</evidence>
<accession>A0A9P4NGC4</accession>
<dbReference type="OrthoDB" id="5295747at2759"/>
<dbReference type="InterPro" id="IPR023374">
    <property type="entry name" value="AttH-like_dom_sf"/>
</dbReference>
<dbReference type="PANTHER" id="PTHR40617">
    <property type="entry name" value="TERPENE CYCLASE ASQC"/>
    <property type="match status" value="1"/>
</dbReference>
<comment type="caution">
    <text evidence="1">The sequence shown here is derived from an EMBL/GenBank/DDBJ whole genome shotgun (WGS) entry which is preliminary data.</text>
</comment>
<sequence>ASWWTSHFVRTTDRGKYAVISHALSAIPDAPMVVRSSILDLLDVKNYWKDSRYISNPVTVSNGRLNVTSGSYFGIRALSEDTISQMNTYRNGESYSFDISFNATSKALLNVGGNMWQIGGYKNTQWGLPACRTSGSLSINGKKLTIDTEKSLTWYDRQWSPSDLPPPTGPVLFGNFIWFELHFSKDIKASIWSYDHRIDKSKSRRFATVRTGSGLMMLPFTLETTSKRFWTSPLSKITYPLQWTLLFAGGDFIDIESVREDQELYGDAALMDSIYAGVVTAKGKFLGETDAFGIVEMVSDVP</sequence>
<dbReference type="Pfam" id="PF17186">
    <property type="entry name" value="Lipocalin_9"/>
    <property type="match status" value="1"/>
</dbReference>
<dbReference type="EMBL" id="MU007113">
    <property type="protein sequence ID" value="KAF2420134.1"/>
    <property type="molecule type" value="Genomic_DNA"/>
</dbReference>
<keyword evidence="2" id="KW-1185">Reference proteome</keyword>
<proteinExistence type="predicted"/>
<dbReference type="SUPFAM" id="SSF159245">
    <property type="entry name" value="AttH-like"/>
    <property type="match status" value="1"/>
</dbReference>